<dbReference type="SUPFAM" id="SSF54909">
    <property type="entry name" value="Dimeric alpha+beta barrel"/>
    <property type="match status" value="2"/>
</dbReference>
<evidence type="ECO:0000313" key="2">
    <source>
        <dbReference type="EMBL" id="TWU38570.1"/>
    </source>
</evidence>
<dbReference type="RefSeq" id="WP_146526951.1">
    <property type="nucleotide sequence ID" value="NZ_SJPV01000004.1"/>
</dbReference>
<evidence type="ECO:0000259" key="1">
    <source>
        <dbReference type="Pfam" id="PF07978"/>
    </source>
</evidence>
<dbReference type="EMBL" id="SJPV01000004">
    <property type="protein sequence ID" value="TWU38570.1"/>
    <property type="molecule type" value="Genomic_DNA"/>
</dbReference>
<evidence type="ECO:0000313" key="3">
    <source>
        <dbReference type="Proteomes" id="UP000319143"/>
    </source>
</evidence>
<dbReference type="OrthoDB" id="9809695at2"/>
<feature type="domain" description="NIPSNAP" evidence="1">
    <location>
        <begin position="513"/>
        <end position="617"/>
    </location>
</feature>
<dbReference type="Proteomes" id="UP000319143">
    <property type="component" value="Unassembled WGS sequence"/>
</dbReference>
<reference evidence="2 3" key="1">
    <citation type="submission" date="2019-02" db="EMBL/GenBank/DDBJ databases">
        <title>Deep-cultivation of Planctomycetes and their phenomic and genomic characterization uncovers novel biology.</title>
        <authorList>
            <person name="Wiegand S."/>
            <person name="Jogler M."/>
            <person name="Boedeker C."/>
            <person name="Pinto D."/>
            <person name="Vollmers J."/>
            <person name="Rivas-Marin E."/>
            <person name="Kohn T."/>
            <person name="Peeters S.H."/>
            <person name="Heuer A."/>
            <person name="Rast P."/>
            <person name="Oberbeckmann S."/>
            <person name="Bunk B."/>
            <person name="Jeske O."/>
            <person name="Meyerdierks A."/>
            <person name="Storesund J.E."/>
            <person name="Kallscheuer N."/>
            <person name="Luecker S."/>
            <person name="Lage O.M."/>
            <person name="Pohl T."/>
            <person name="Merkel B.J."/>
            <person name="Hornburger P."/>
            <person name="Mueller R.-W."/>
            <person name="Bruemmer F."/>
            <person name="Labrenz M."/>
            <person name="Spormann A.M."/>
            <person name="Op Den Camp H."/>
            <person name="Overmann J."/>
            <person name="Amann R."/>
            <person name="Jetten M.S.M."/>
            <person name="Mascher T."/>
            <person name="Medema M.H."/>
            <person name="Devos D.P."/>
            <person name="Kaster A.-K."/>
            <person name="Ovreas L."/>
            <person name="Rohde M."/>
            <person name="Galperin M.Y."/>
            <person name="Jogler C."/>
        </authorList>
    </citation>
    <scope>NUCLEOTIDE SEQUENCE [LARGE SCALE GENOMIC DNA]</scope>
    <source>
        <strain evidence="2 3">Poly41</strain>
    </source>
</reference>
<proteinExistence type="predicted"/>
<name>A0A5C6DP43_9BACT</name>
<feature type="domain" description="NIPSNAP" evidence="1">
    <location>
        <begin position="631"/>
        <end position="736"/>
    </location>
</feature>
<protein>
    <recommendedName>
        <fullName evidence="1">NIPSNAP domain-containing protein</fullName>
    </recommendedName>
</protein>
<accession>A0A5C6DP43</accession>
<gene>
    <name evidence="2" type="ORF">Poly41_30470</name>
</gene>
<dbReference type="Gene3D" id="3.30.70.100">
    <property type="match status" value="2"/>
</dbReference>
<dbReference type="InterPro" id="IPR012577">
    <property type="entry name" value="NIPSNAP"/>
</dbReference>
<comment type="caution">
    <text evidence="2">The sequence shown here is derived from an EMBL/GenBank/DDBJ whole genome shotgun (WGS) entry which is preliminary data.</text>
</comment>
<sequence length="738" mass="82609">MKFQHRYGRKMAAGKYSAPIFLPPFSGQCLAVLTIFLATAVSLAGEPARWSLSYDAGYRDENGAYAGGSEIMHIVSHRGKLYAANGYWMDAHWVIPPDPEEQSAQVLRLDSSGGTWQVDLEMGKSNGYDLRYMKGNILKSVTFTYGADGKRLPEPVNLLVMAAGATFERGGAVSAWVRDDEKGEWNHTIVRHGANAGGIRWVPRDMEVYRDKVTGVERLILLLGNPGVVSGVYAPEAPGKIRWETILEYPFSEVGSVKTRPLGIVQANGSLLFSVDDAIFRRNDGPRPSYTELLRLADDVDTDVGGIRGLTTIKNPNGPGESVLFLWAPGGRSTSQVKRLDPDGKGGYTTHDEASMMDLMRKHLDAEVTYTLGAHNMMYPVRHPKTGELVHLLGFQGNLAGKNHLLWPGSRLYGGALYAIRKADQSYTVHEVNNAYAPGKLALVSPRAFCLSPFGDDQLFVGGHDASNRISDDMAWICKAPLDVALGLRAGLDATEKRRESVPDERLTKGPVYELRIYEANERRLAHLITRFREYTDRIFARHNMKALGYWVPTDGTPRQKRRIVYVLKHPSRYEAYANWIHFTNDREWQKVLDMPEFSGLLAEKPTSIFMTETDYSAKVANAIQQAGGVYELRTYTCNEGKLGALNDRFRDHTTTLFGKHGMKNIGYWTPFDLPESQNTLIYLIHHESREQADANWKSFLSDPAWQSVARESQKDGKFLAKPPDRIFLKPLDFSPLK</sequence>
<dbReference type="InterPro" id="IPR011008">
    <property type="entry name" value="Dimeric_a/b-barrel"/>
</dbReference>
<dbReference type="Pfam" id="PF07978">
    <property type="entry name" value="NIPSNAP"/>
    <property type="match status" value="2"/>
</dbReference>
<organism evidence="2 3">
    <name type="scientific">Novipirellula artificiosorum</name>
    <dbReference type="NCBI Taxonomy" id="2528016"/>
    <lineage>
        <taxon>Bacteria</taxon>
        <taxon>Pseudomonadati</taxon>
        <taxon>Planctomycetota</taxon>
        <taxon>Planctomycetia</taxon>
        <taxon>Pirellulales</taxon>
        <taxon>Pirellulaceae</taxon>
        <taxon>Novipirellula</taxon>
    </lineage>
</organism>
<dbReference type="AlphaFoldDB" id="A0A5C6DP43"/>
<keyword evidence="3" id="KW-1185">Reference proteome</keyword>